<dbReference type="Pfam" id="PF14313">
    <property type="entry name" value="Soyouz_module"/>
    <property type="match status" value="1"/>
</dbReference>
<proteinExistence type="predicted"/>
<dbReference type="Pfam" id="PF03210">
    <property type="entry name" value="Paramyx_P_V_C"/>
    <property type="match status" value="1"/>
</dbReference>
<reference evidence="6" key="1">
    <citation type="submission" date="2021-11" db="EMBL/GenBank/DDBJ databases">
        <authorList>
            <person name="Li C.-X."/>
        </authorList>
    </citation>
    <scope>NUCLEOTIDE SEQUENCE</scope>
    <source>
        <strain evidence="6">DB04S/SX/2018</strain>
    </source>
</reference>
<accession>A0A977NV69</accession>
<dbReference type="Gene3D" id="6.10.250.2490">
    <property type="match status" value="1"/>
</dbReference>
<dbReference type="InterPro" id="IPR004897">
    <property type="entry name" value="P/V_Pprotein_paramyxoviral"/>
</dbReference>
<protein>
    <recommendedName>
        <fullName evidence="1">Phosphoprotein</fullName>
    </recommendedName>
</protein>
<organism evidence="6">
    <name type="scientific">Gerbil paramyxovirus</name>
    <dbReference type="NCBI Taxonomy" id="2942127"/>
    <lineage>
        <taxon>Viruses</taxon>
        <taxon>Riboviria</taxon>
        <taxon>Orthornavirae</taxon>
        <taxon>Negarnaviricota</taxon>
        <taxon>Haploviricotina</taxon>
        <taxon>Monjiviricetes</taxon>
        <taxon>Mononegavirales</taxon>
        <taxon>Paramyxoviridae</taxon>
        <taxon>Orthoparamyxovirinae</taxon>
        <taxon>Jeilongvirus</taxon>
        <taxon>Jeilongvirus merionis</taxon>
    </lineage>
</organism>
<keyword evidence="3" id="KW-0693">Viral RNA replication</keyword>
<dbReference type="Gene3D" id="1.20.5.110">
    <property type="match status" value="1"/>
</dbReference>
<dbReference type="InterPro" id="IPR025909">
    <property type="entry name" value="Soyouz_module"/>
</dbReference>
<feature type="compositionally biased region" description="Basic and acidic residues" evidence="4">
    <location>
        <begin position="138"/>
        <end position="149"/>
    </location>
</feature>
<gene>
    <name evidence="6" type="primary">P/V/C</name>
</gene>
<evidence type="ECO:0000313" key="6">
    <source>
        <dbReference type="EMBL" id="UWK09068.1"/>
    </source>
</evidence>
<keyword evidence="2" id="KW-0597">Phosphoprotein</keyword>
<feature type="compositionally biased region" description="Polar residues" evidence="4">
    <location>
        <begin position="33"/>
        <end position="45"/>
    </location>
</feature>
<feature type="region of interest" description="Disordered" evidence="4">
    <location>
        <begin position="33"/>
        <end position="105"/>
    </location>
</feature>
<evidence type="ECO:0000256" key="4">
    <source>
        <dbReference type="SAM" id="MobiDB-lite"/>
    </source>
</evidence>
<feature type="domain" description="Phosphoprotein P soyouz module" evidence="5">
    <location>
        <begin position="1"/>
        <end position="55"/>
    </location>
</feature>
<evidence type="ECO:0000256" key="1">
    <source>
        <dbReference type="ARBA" id="ARBA00020572"/>
    </source>
</evidence>
<reference evidence="6" key="2">
    <citation type="journal article" date="2022" name="Zool. Res.">
        <title>Novel astrovirus and paramyxovirus in Mongolian gerbils (Meriones unguiculatus) from China.</title>
        <authorList>
            <person name="Nie S.M."/>
            <person name="Li J."/>
            <person name="Wang Y.T."/>
            <person name="An C.H."/>
            <person name="Zhou H."/>
            <person name="Xu L."/>
            <person name="Sun Y.X."/>
            <person name="Chang W.H."/>
            <person name="Li C.X."/>
            <person name="Shi W.F."/>
        </authorList>
    </citation>
    <scope>NUCLEOTIDE SEQUENCE</scope>
    <source>
        <strain evidence="6">DB04S/SX/2018</strain>
    </source>
</reference>
<evidence type="ECO:0000256" key="2">
    <source>
        <dbReference type="ARBA" id="ARBA00022553"/>
    </source>
</evidence>
<feature type="compositionally biased region" description="Basic and acidic residues" evidence="4">
    <location>
        <begin position="46"/>
        <end position="96"/>
    </location>
</feature>
<sequence>MTSYSIQALEKLVQDGIQTVEFLQQDPENFSKTYGRSAIQKPTTRNRIDAWESLRSDNDNTHNTDKGRDRSETRKNKSESEGASRIDARDGGEGSAKRQITTSGEKSLDYQVWDAQNITRSGGGAWRDPESGLPELGARGDADHDRDQEPQGYNPDGEVDAGEHRQIMIMDHEMSAAETNPDSTSAVNIRNATTDDLQDVFKEGAPKMHRRLRGITTMSTAEEKAGRSSDPVKKGIEENTASTLLGVIPLSGNGAIPNVHQLLLHQPSSDAHAEDAQSCVQDVQQTGFTYQSDSSAHDSQSIEGKIDLVLNQLEVLHKKLDCLPEIKEEIKNINKKITNLSLGLSTVENYIKSMMVIIPGSGKNESNNDKEINPDLRAVIGRDRTRGLKEVQSSKSNLEDLNIDNPYKTGIDSSFIIKELDFKDSNAANFIPRNDKSSYYTIIAMIKDEVSDKVKQQEIIEWVEQTAETMSLDEIYRILRSSFNEISSEDDLED</sequence>
<feature type="region of interest" description="Disordered" evidence="4">
    <location>
        <begin position="120"/>
        <end position="159"/>
    </location>
</feature>
<evidence type="ECO:0000256" key="3">
    <source>
        <dbReference type="ARBA" id="ARBA00022953"/>
    </source>
</evidence>
<dbReference type="EMBL" id="OL409126">
    <property type="protein sequence ID" value="UWK09068.1"/>
    <property type="molecule type" value="Viral_cRNA"/>
</dbReference>
<evidence type="ECO:0000259" key="5">
    <source>
        <dbReference type="Pfam" id="PF14313"/>
    </source>
</evidence>
<name>A0A977NV69_9MONO</name>